<evidence type="ECO:0000313" key="2">
    <source>
        <dbReference type="Proteomes" id="UP000069697"/>
    </source>
</evidence>
<dbReference type="EMBL" id="BCNV01000001">
    <property type="protein sequence ID" value="GAS81505.1"/>
    <property type="molecule type" value="Genomic_DNA"/>
</dbReference>
<comment type="caution">
    <text evidence="1">The sequence shown here is derived from an EMBL/GenBank/DDBJ whole genome shotgun (WGS) entry which is preliminary data.</text>
</comment>
<dbReference type="InterPro" id="IPR011009">
    <property type="entry name" value="Kinase-like_dom_sf"/>
</dbReference>
<name>A0A100VKH8_PAEAM</name>
<reference evidence="2" key="2">
    <citation type="submission" date="2016-01" db="EMBL/GenBank/DDBJ databases">
        <title>Draft Genome Sequence of Paenibacillus amylolyticus Heshi-A3 that Was Isolated from Fermented Rice Bran with Aging Salted Mackerel, Which Was Named Heshiko as Traditional Fermented Seafood in Japan.</title>
        <authorList>
            <person name="Akuzawa S."/>
            <person name="Nakagawa J."/>
            <person name="Kanekatsu T."/>
            <person name="Kubota E."/>
            <person name="Ohtake R."/>
            <person name="Suzuki T."/>
            <person name="Kanesaki Y."/>
        </authorList>
    </citation>
    <scope>NUCLEOTIDE SEQUENCE [LARGE SCALE GENOMIC DNA]</scope>
    <source>
        <strain evidence="2">Heshi-A3</strain>
    </source>
</reference>
<sequence>MIIINSIGNNIEKMLLHYEKNHHLTIQASLISNSSVVYRLQDYCLKVYASRAKLDGEMENEALRSLQSHPYAPKLYAYSPGEYTLTEWIEAFNLKQYRETYGHIPPNLIYDMFTTELQQIYAGYWDWDVIRYENLLWTETGDVKRTDFWLCEPVKSRRESLYNQVIRKIDNIYNGDRIEMEAMEQYFYRHQLTSSEIEQAFSDFRSQRPRLAIAQ</sequence>
<proteinExistence type="predicted"/>
<gene>
    <name evidence="1" type="ORF">PAHA3_1579</name>
</gene>
<reference evidence="1 2" key="1">
    <citation type="journal article" date="2016" name="Genome Announc.">
        <title>Draft Genome Sequence of Paenibacillus amylolyticus Heshi-A3, Isolated from Fermented Rice Bran in a Japanese Fermented Seafood Dish.</title>
        <authorList>
            <person name="Akuzawa S."/>
            <person name="Nagaoka J."/>
            <person name="Kanekatsu M."/>
            <person name="Kubota E."/>
            <person name="Ohtake R."/>
            <person name="Suzuki T."/>
            <person name="Kanesaki Y."/>
        </authorList>
    </citation>
    <scope>NUCLEOTIDE SEQUENCE [LARGE SCALE GENOMIC DNA]</scope>
    <source>
        <strain evidence="1 2">Heshi-A3</strain>
    </source>
</reference>
<dbReference type="RefSeq" id="WP_062834204.1">
    <property type="nucleotide sequence ID" value="NZ_BCNV01000001.1"/>
</dbReference>
<evidence type="ECO:0000313" key="1">
    <source>
        <dbReference type="EMBL" id="GAS81505.1"/>
    </source>
</evidence>
<dbReference type="AlphaFoldDB" id="A0A100VKH8"/>
<accession>A0A100VKH8</accession>
<protein>
    <submittedName>
        <fullName evidence="1">Uncharacterized protein</fullName>
    </submittedName>
</protein>
<dbReference type="Proteomes" id="UP000069697">
    <property type="component" value="Unassembled WGS sequence"/>
</dbReference>
<organism evidence="1 2">
    <name type="scientific">Paenibacillus amylolyticus</name>
    <dbReference type="NCBI Taxonomy" id="1451"/>
    <lineage>
        <taxon>Bacteria</taxon>
        <taxon>Bacillati</taxon>
        <taxon>Bacillota</taxon>
        <taxon>Bacilli</taxon>
        <taxon>Bacillales</taxon>
        <taxon>Paenibacillaceae</taxon>
        <taxon>Paenibacillus</taxon>
    </lineage>
</organism>
<dbReference type="SUPFAM" id="SSF56112">
    <property type="entry name" value="Protein kinase-like (PK-like)"/>
    <property type="match status" value="1"/>
</dbReference>